<evidence type="ECO:0000313" key="2">
    <source>
        <dbReference type="EMBL" id="OMP03626.1"/>
    </source>
</evidence>
<dbReference type="InterPro" id="IPR001810">
    <property type="entry name" value="F-box_dom"/>
</dbReference>
<dbReference type="AlphaFoldDB" id="A0A1R3K991"/>
<accession>A0A1R3K991</accession>
<evidence type="ECO:0000259" key="1">
    <source>
        <dbReference type="PROSITE" id="PS50181"/>
    </source>
</evidence>
<dbReference type="SUPFAM" id="SSF81383">
    <property type="entry name" value="F-box domain"/>
    <property type="match status" value="1"/>
</dbReference>
<dbReference type="Pfam" id="PF00646">
    <property type="entry name" value="F-box"/>
    <property type="match status" value="1"/>
</dbReference>
<dbReference type="Proteomes" id="UP000187203">
    <property type="component" value="Unassembled WGS sequence"/>
</dbReference>
<dbReference type="PROSITE" id="PS50181">
    <property type="entry name" value="FBOX"/>
    <property type="match status" value="1"/>
</dbReference>
<dbReference type="EMBL" id="AWUE01014462">
    <property type="protein sequence ID" value="OMP03626.1"/>
    <property type="molecule type" value="Genomic_DNA"/>
</dbReference>
<dbReference type="CDD" id="cd22157">
    <property type="entry name" value="F-box_AtFBW1-like"/>
    <property type="match status" value="1"/>
</dbReference>
<dbReference type="PANTHER" id="PTHR31672">
    <property type="entry name" value="BNACNNG10540D PROTEIN"/>
    <property type="match status" value="1"/>
</dbReference>
<reference evidence="3" key="1">
    <citation type="submission" date="2013-09" db="EMBL/GenBank/DDBJ databases">
        <title>Corchorus olitorius genome sequencing.</title>
        <authorList>
            <person name="Alam M."/>
            <person name="Haque M.S."/>
            <person name="Islam M.S."/>
            <person name="Emdad E.M."/>
            <person name="Islam M.M."/>
            <person name="Ahmed B."/>
            <person name="Halim A."/>
            <person name="Hossen Q.M.M."/>
            <person name="Hossain M.Z."/>
            <person name="Ahmed R."/>
            <person name="Khan M.M."/>
            <person name="Islam R."/>
            <person name="Rashid M.M."/>
            <person name="Khan S.A."/>
            <person name="Rahman M.S."/>
            <person name="Alam M."/>
            <person name="Yahiya A.S."/>
            <person name="Khan M.S."/>
            <person name="Azam M.S."/>
            <person name="Haque T."/>
            <person name="Lashkar M.Z.H."/>
            <person name="Akhand A.I."/>
            <person name="Morshed G."/>
            <person name="Roy S."/>
            <person name="Uddin K.S."/>
            <person name="Rabeya T."/>
            <person name="Hossain A.S."/>
            <person name="Chowdhury A."/>
            <person name="Snigdha A.R."/>
            <person name="Mortoza M.S."/>
            <person name="Matin S.A."/>
            <person name="Hoque S.M.E."/>
            <person name="Islam M.K."/>
            <person name="Roy D.K."/>
            <person name="Haider R."/>
            <person name="Moosa M.M."/>
            <person name="Elias S.M."/>
            <person name="Hasan A.M."/>
            <person name="Jahan S."/>
            <person name="Shafiuddin M."/>
            <person name="Mahmood N."/>
            <person name="Shommy N.S."/>
        </authorList>
    </citation>
    <scope>NUCLEOTIDE SEQUENCE [LARGE SCALE GENOMIC DNA]</scope>
    <source>
        <strain evidence="3">cv. O-4</strain>
    </source>
</reference>
<feature type="domain" description="F-box" evidence="1">
    <location>
        <begin position="1"/>
        <end position="48"/>
    </location>
</feature>
<dbReference type="SMART" id="SM00256">
    <property type="entry name" value="FBOX"/>
    <property type="match status" value="1"/>
</dbReference>
<sequence>MSDYSNLPQELLLEILVRLPVQDLVKSTAVCKSWNSVIKNPNFISTHLGKTISSTNSRRLLLFRLCSMEKRRVIEKYSLRLDNENVDEYKQLHFPSNKFRSVGTCSLVVGTCNGKAIRLPEPSVRVPRDELLKYGESSIATTTWDWDDYSLVDSKIELWVMKEYGVATSWTKVLTMEATESVQRVLFFRQDEQVFVVRKDESIASLDIKTKHSHEVLGVRSLEAHLVVDSYVESLVLLDKYCNSGWDVISIDGD</sequence>
<name>A0A1R3K991_9ROSI</name>
<organism evidence="2 3">
    <name type="scientific">Corchorus olitorius</name>
    <dbReference type="NCBI Taxonomy" id="93759"/>
    <lineage>
        <taxon>Eukaryota</taxon>
        <taxon>Viridiplantae</taxon>
        <taxon>Streptophyta</taxon>
        <taxon>Embryophyta</taxon>
        <taxon>Tracheophyta</taxon>
        <taxon>Spermatophyta</taxon>
        <taxon>Magnoliopsida</taxon>
        <taxon>eudicotyledons</taxon>
        <taxon>Gunneridae</taxon>
        <taxon>Pentapetalae</taxon>
        <taxon>rosids</taxon>
        <taxon>malvids</taxon>
        <taxon>Malvales</taxon>
        <taxon>Malvaceae</taxon>
        <taxon>Grewioideae</taxon>
        <taxon>Apeibeae</taxon>
        <taxon>Corchorus</taxon>
    </lineage>
</organism>
<dbReference type="InterPro" id="IPR050796">
    <property type="entry name" value="SCF_F-box_component"/>
</dbReference>
<dbReference type="OrthoDB" id="5314306at2759"/>
<evidence type="ECO:0000313" key="3">
    <source>
        <dbReference type="Proteomes" id="UP000187203"/>
    </source>
</evidence>
<dbReference type="Gene3D" id="1.20.1280.50">
    <property type="match status" value="1"/>
</dbReference>
<comment type="caution">
    <text evidence="2">The sequence shown here is derived from an EMBL/GenBank/DDBJ whole genome shotgun (WGS) entry which is preliminary data.</text>
</comment>
<dbReference type="PANTHER" id="PTHR31672:SF13">
    <property type="entry name" value="F-BOX PROTEIN CPR30-LIKE"/>
    <property type="match status" value="1"/>
</dbReference>
<proteinExistence type="predicted"/>
<gene>
    <name evidence="2" type="ORF">COLO4_10296</name>
</gene>
<protein>
    <recommendedName>
        <fullName evidence="1">F-box domain-containing protein</fullName>
    </recommendedName>
</protein>
<dbReference type="InterPro" id="IPR036047">
    <property type="entry name" value="F-box-like_dom_sf"/>
</dbReference>
<keyword evidence="3" id="KW-1185">Reference proteome</keyword>